<name>A0ABR1CGB6_NECAM</name>
<keyword evidence="1" id="KW-0732">Signal</keyword>
<dbReference type="EMBL" id="JAVFWL010000002">
    <property type="protein sequence ID" value="KAK6737494.1"/>
    <property type="molecule type" value="Genomic_DNA"/>
</dbReference>
<sequence length="108" mass="12362">MFFCKCGAMILVCVSISFLSTDISDVQQGCWKSQRNCFPLEKCLSGNYEFVRILSKRYLWTTNNVPVKCKRPMCFRERNIWNCSTLTAILIDFALTYGGAPNLKDIKG</sequence>
<evidence type="ECO:0000256" key="1">
    <source>
        <dbReference type="SAM" id="SignalP"/>
    </source>
</evidence>
<feature type="chain" id="PRO_5045476368" evidence="1">
    <location>
        <begin position="22"/>
        <end position="108"/>
    </location>
</feature>
<evidence type="ECO:0000313" key="2">
    <source>
        <dbReference type="EMBL" id="KAK6737494.1"/>
    </source>
</evidence>
<gene>
    <name evidence="2" type="primary">Necator_chrII.g7706</name>
    <name evidence="2" type="ORF">RB195_019912</name>
</gene>
<proteinExistence type="predicted"/>
<comment type="caution">
    <text evidence="2">The sequence shown here is derived from an EMBL/GenBank/DDBJ whole genome shotgun (WGS) entry which is preliminary data.</text>
</comment>
<dbReference type="Proteomes" id="UP001303046">
    <property type="component" value="Unassembled WGS sequence"/>
</dbReference>
<protein>
    <submittedName>
        <fullName evidence="2">Uncharacterized protein</fullName>
    </submittedName>
</protein>
<accession>A0ABR1CGB6</accession>
<organism evidence="2 3">
    <name type="scientific">Necator americanus</name>
    <name type="common">Human hookworm</name>
    <dbReference type="NCBI Taxonomy" id="51031"/>
    <lineage>
        <taxon>Eukaryota</taxon>
        <taxon>Metazoa</taxon>
        <taxon>Ecdysozoa</taxon>
        <taxon>Nematoda</taxon>
        <taxon>Chromadorea</taxon>
        <taxon>Rhabditida</taxon>
        <taxon>Rhabditina</taxon>
        <taxon>Rhabditomorpha</taxon>
        <taxon>Strongyloidea</taxon>
        <taxon>Ancylostomatidae</taxon>
        <taxon>Bunostominae</taxon>
        <taxon>Necator</taxon>
    </lineage>
</organism>
<reference evidence="2 3" key="1">
    <citation type="submission" date="2023-08" db="EMBL/GenBank/DDBJ databases">
        <title>A Necator americanus chromosomal reference genome.</title>
        <authorList>
            <person name="Ilik V."/>
            <person name="Petrzelkova K.J."/>
            <person name="Pardy F."/>
            <person name="Fuh T."/>
            <person name="Niatou-Singa F.S."/>
            <person name="Gouil Q."/>
            <person name="Baker L."/>
            <person name="Ritchie M.E."/>
            <person name="Jex A.R."/>
            <person name="Gazzola D."/>
            <person name="Li H."/>
            <person name="Toshio Fujiwara R."/>
            <person name="Zhan B."/>
            <person name="Aroian R.V."/>
            <person name="Pafco B."/>
            <person name="Schwarz E.M."/>
        </authorList>
    </citation>
    <scope>NUCLEOTIDE SEQUENCE [LARGE SCALE GENOMIC DNA]</scope>
    <source>
        <strain evidence="2 3">Aroian</strain>
        <tissue evidence="2">Whole animal</tissue>
    </source>
</reference>
<keyword evidence="3" id="KW-1185">Reference proteome</keyword>
<evidence type="ECO:0000313" key="3">
    <source>
        <dbReference type="Proteomes" id="UP001303046"/>
    </source>
</evidence>
<feature type="signal peptide" evidence="1">
    <location>
        <begin position="1"/>
        <end position="21"/>
    </location>
</feature>